<organism evidence="1 2">
    <name type="scientific">Alpinimonas psychrophila</name>
    <dbReference type="NCBI Taxonomy" id="748908"/>
    <lineage>
        <taxon>Bacteria</taxon>
        <taxon>Bacillati</taxon>
        <taxon>Actinomycetota</taxon>
        <taxon>Actinomycetes</taxon>
        <taxon>Micrococcales</taxon>
        <taxon>Microbacteriaceae</taxon>
        <taxon>Alpinimonas</taxon>
    </lineage>
</organism>
<dbReference type="EMBL" id="JACGWU010000001">
    <property type="protein sequence ID" value="MBA8828432.1"/>
    <property type="molecule type" value="Genomic_DNA"/>
</dbReference>
<gene>
    <name evidence="1" type="ORF">FB555_000503</name>
</gene>
<evidence type="ECO:0000313" key="2">
    <source>
        <dbReference type="Proteomes" id="UP000524237"/>
    </source>
</evidence>
<reference evidence="1 2" key="1">
    <citation type="submission" date="2020-07" db="EMBL/GenBank/DDBJ databases">
        <title>Sequencing the genomes of 1000 actinobacteria strains.</title>
        <authorList>
            <person name="Klenk H.-P."/>
        </authorList>
    </citation>
    <scope>NUCLEOTIDE SEQUENCE [LARGE SCALE GENOMIC DNA]</scope>
    <source>
        <strain evidence="1 2">DSM 23737</strain>
    </source>
</reference>
<comment type="caution">
    <text evidence="1">The sequence shown here is derived from an EMBL/GenBank/DDBJ whole genome shotgun (WGS) entry which is preliminary data.</text>
</comment>
<sequence length="39" mass="4340">MPPAHLHNLMLQNSTSTKHIRAGLTGNDVTCLLLRELDQ</sequence>
<evidence type="ECO:0000313" key="1">
    <source>
        <dbReference type="EMBL" id="MBA8828432.1"/>
    </source>
</evidence>
<dbReference type="AlphaFoldDB" id="A0A7W3JSN3"/>
<protein>
    <submittedName>
        <fullName evidence="1">Uncharacterized protein</fullName>
    </submittedName>
</protein>
<accession>A0A7W3JSN3</accession>
<dbReference type="Proteomes" id="UP000524237">
    <property type="component" value="Unassembled WGS sequence"/>
</dbReference>
<keyword evidence="2" id="KW-1185">Reference proteome</keyword>
<name>A0A7W3JSN3_9MICO</name>
<proteinExistence type="predicted"/>